<keyword evidence="10" id="KW-1185">Reference proteome</keyword>
<reference evidence="9 10" key="1">
    <citation type="submission" date="2016-07" db="EMBL/GenBank/DDBJ databases">
        <title>Pervasive Adenine N6-methylation of Active Genes in Fungi.</title>
        <authorList>
            <consortium name="DOE Joint Genome Institute"/>
            <person name="Mondo S.J."/>
            <person name="Dannebaum R.O."/>
            <person name="Kuo R.C."/>
            <person name="Labutti K."/>
            <person name="Haridas S."/>
            <person name="Kuo A."/>
            <person name="Salamov A."/>
            <person name="Ahrendt S.R."/>
            <person name="Lipzen A."/>
            <person name="Sullivan W."/>
            <person name="Andreopoulos W.B."/>
            <person name="Clum A."/>
            <person name="Lindquist E."/>
            <person name="Daum C."/>
            <person name="Ramamoorthy G.K."/>
            <person name="Gryganskyi A."/>
            <person name="Culley D."/>
            <person name="Magnuson J.K."/>
            <person name="James T.Y."/>
            <person name="O'Malley M.A."/>
            <person name="Stajich J.E."/>
            <person name="Spatafora J.W."/>
            <person name="Visel A."/>
            <person name="Grigoriev I.V."/>
        </authorList>
    </citation>
    <scope>NUCLEOTIDE SEQUENCE [LARGE SCALE GENOMIC DNA]</scope>
    <source>
        <strain evidence="9 10">PL171</strain>
    </source>
</reference>
<evidence type="ECO:0000256" key="2">
    <source>
        <dbReference type="ARBA" id="ARBA00022448"/>
    </source>
</evidence>
<dbReference type="PANTHER" id="PTHR12100">
    <property type="entry name" value="SEC10"/>
    <property type="match status" value="1"/>
</dbReference>
<dbReference type="Proteomes" id="UP000193411">
    <property type="component" value="Unassembled WGS sequence"/>
</dbReference>
<name>A0A1Y2HPJ9_9FUNG</name>
<dbReference type="GO" id="GO:0006893">
    <property type="term" value="P:Golgi to plasma membrane transport"/>
    <property type="evidence" value="ECO:0007669"/>
    <property type="project" value="TreeGrafter"/>
</dbReference>
<keyword evidence="2" id="KW-0813">Transport</keyword>
<accession>A0A1Y2HPJ9</accession>
<organism evidence="9 10">
    <name type="scientific">Catenaria anguillulae PL171</name>
    <dbReference type="NCBI Taxonomy" id="765915"/>
    <lineage>
        <taxon>Eukaryota</taxon>
        <taxon>Fungi</taxon>
        <taxon>Fungi incertae sedis</taxon>
        <taxon>Blastocladiomycota</taxon>
        <taxon>Blastocladiomycetes</taxon>
        <taxon>Blastocladiales</taxon>
        <taxon>Catenariaceae</taxon>
        <taxon>Catenaria</taxon>
    </lineage>
</organism>
<dbReference type="Pfam" id="PF20667">
    <property type="entry name" value="Sec10_N"/>
    <property type="match status" value="1"/>
</dbReference>
<dbReference type="STRING" id="765915.A0A1Y2HPJ9"/>
<evidence type="ECO:0000313" key="9">
    <source>
        <dbReference type="EMBL" id="ORZ36510.1"/>
    </source>
</evidence>
<evidence type="ECO:0000259" key="7">
    <source>
        <dbReference type="Pfam" id="PF07393"/>
    </source>
</evidence>
<dbReference type="InterPro" id="IPR009976">
    <property type="entry name" value="Sec10-like"/>
</dbReference>
<evidence type="ECO:0000256" key="4">
    <source>
        <dbReference type="ARBA" id="ARBA00023054"/>
    </source>
</evidence>
<sequence>MNSVRPPTGNEGAAPSTPQSAQDGGPQFTIQLAAFSDPAFKVHRIIDAITFRPLSVSRLHSNEQSQSFDVRPFAKLFTSTLDDLVRLRKRVQREINDLEDQLAAQETSSKSKLADLGKSFSRVYSTFDTLESRVSEVGTTAVRIGEQLETIDKQRTKAADVRELLVFFLDLNKGVSERFDALCATPAGQLRAAVLARRLQLMVRDMDGSPQTETARTTIDRYCEQFESNLLKSFDKASEIRDSTTMRHVSQVLTEYNGGESAVRAWINRHPIFTTASGAKGDRQRDLPGDPGLRRLLEQLRATVYQDWELVSQVFSQPIPVMSQLVQRYFQQVVQPHLEAMLREASQVSDPQYLKTLANADLAVKALIKDMSHFDTTVLERSGAISRVVEQAVDEQFAVYRSTMDRELSHLSNLVQSVLKDALAYYGNRKQQKKSMFARIQKGSGPSTLEHHLSMDHLMEILAAHCASIERCLQLHSDPAASVAKLHLAICHQVYVKYIELALDAVWEETSAMDGSKAEPDFKMLVSVQSANTLVQLMQAHFETRAVPVLASSPTVHRSVVDEKNELVSRIEARASAICSHLLVCTIAHVQMLLGRQKKTDFRSRGDDAVDVAHQLSSPACVAICEFLSKVHGNLQSYMDGANFRVFALELGVQVHVMLLEHFKNDVAKYQQSIAAFQVPELVNRFDLLRELGHLFLVRPENLPSILSEGLLAQLDNVTLQAYLSNRADYKSARIEEMLQDRGRAGIGLSSGKDGVREGSSVLTLNSGVYSDVSASVSSLR</sequence>
<comment type="caution">
    <text evidence="9">The sequence shown here is derived from an EMBL/GenBank/DDBJ whole genome shotgun (WGS) entry which is preliminary data.</text>
</comment>
<dbReference type="GO" id="GO:0000145">
    <property type="term" value="C:exocyst"/>
    <property type="evidence" value="ECO:0007669"/>
    <property type="project" value="TreeGrafter"/>
</dbReference>
<dbReference type="InterPro" id="IPR048625">
    <property type="entry name" value="Sec10_N"/>
</dbReference>
<dbReference type="OrthoDB" id="125856at2759"/>
<feature type="coiled-coil region" evidence="5">
    <location>
        <begin position="81"/>
        <end position="108"/>
    </location>
</feature>
<evidence type="ECO:0000256" key="1">
    <source>
        <dbReference type="ARBA" id="ARBA00006572"/>
    </source>
</evidence>
<proteinExistence type="inferred from homology"/>
<protein>
    <submittedName>
        <fullName evidence="9">Exocyst complex component Sec10-domain-containing protein</fullName>
    </submittedName>
</protein>
<evidence type="ECO:0000256" key="6">
    <source>
        <dbReference type="SAM" id="MobiDB-lite"/>
    </source>
</evidence>
<feature type="domain" description="Exocyst complex component Sec10-like alpha-helical bundle" evidence="7">
    <location>
        <begin position="450"/>
        <end position="738"/>
    </location>
</feature>
<keyword evidence="4 5" id="KW-0175">Coiled coil</keyword>
<dbReference type="InterPro" id="IPR048627">
    <property type="entry name" value="Sec10_HB"/>
</dbReference>
<evidence type="ECO:0000256" key="3">
    <source>
        <dbReference type="ARBA" id="ARBA00022483"/>
    </source>
</evidence>
<dbReference type="AlphaFoldDB" id="A0A1Y2HPJ9"/>
<feature type="domain" description="Exocyst complex component Sec10-like alpha-helical bundle" evidence="7">
    <location>
        <begin position="191"/>
        <end position="441"/>
    </location>
</feature>
<evidence type="ECO:0000256" key="5">
    <source>
        <dbReference type="SAM" id="Coils"/>
    </source>
</evidence>
<dbReference type="GO" id="GO:0006887">
    <property type="term" value="P:exocytosis"/>
    <property type="evidence" value="ECO:0007669"/>
    <property type="project" value="UniProtKB-KW"/>
</dbReference>
<evidence type="ECO:0000313" key="10">
    <source>
        <dbReference type="Proteomes" id="UP000193411"/>
    </source>
</evidence>
<dbReference type="Pfam" id="PF07393">
    <property type="entry name" value="Sec10_HB"/>
    <property type="match status" value="2"/>
</dbReference>
<feature type="domain" description="Exocyst complex component Sec10 N-terminal" evidence="8">
    <location>
        <begin position="71"/>
        <end position="177"/>
    </location>
</feature>
<evidence type="ECO:0000259" key="8">
    <source>
        <dbReference type="Pfam" id="PF20667"/>
    </source>
</evidence>
<comment type="similarity">
    <text evidence="1">Belongs to the SEC10 family.</text>
</comment>
<keyword evidence="3" id="KW-0268">Exocytosis</keyword>
<feature type="region of interest" description="Disordered" evidence="6">
    <location>
        <begin position="1"/>
        <end position="25"/>
    </location>
</feature>
<gene>
    <name evidence="9" type="ORF">BCR44DRAFT_1388977</name>
</gene>
<dbReference type="PANTHER" id="PTHR12100:SF0">
    <property type="entry name" value="EXOCYST COMPLEX COMPONENT 5"/>
    <property type="match status" value="1"/>
</dbReference>
<dbReference type="EMBL" id="MCFL01000016">
    <property type="protein sequence ID" value="ORZ36510.1"/>
    <property type="molecule type" value="Genomic_DNA"/>
</dbReference>